<reference evidence="7" key="1">
    <citation type="submission" date="2022-08" db="EMBL/GenBank/DDBJ databases">
        <title>Novel Bdellovibrio Species Isolated from Svalbard: Designation Bdellovibrio svalbardensis.</title>
        <authorList>
            <person name="Mitchell R.J."/>
            <person name="Choi S.Y."/>
        </authorList>
    </citation>
    <scope>NUCLEOTIDE SEQUENCE</scope>
    <source>
        <strain evidence="7">PAP01</strain>
    </source>
</reference>
<accession>A0ABT6DIQ8</accession>
<evidence type="ECO:0000256" key="3">
    <source>
        <dbReference type="ARBA" id="ARBA00022801"/>
    </source>
</evidence>
<dbReference type="InterPro" id="IPR050131">
    <property type="entry name" value="Peptidase_S8_subtilisin-like"/>
</dbReference>
<evidence type="ECO:0000256" key="1">
    <source>
        <dbReference type="ARBA" id="ARBA00011073"/>
    </source>
</evidence>
<dbReference type="InterPro" id="IPR022398">
    <property type="entry name" value="Peptidase_S8_His-AS"/>
</dbReference>
<feature type="domain" description="Peptidase S8/S53" evidence="6">
    <location>
        <begin position="140"/>
        <end position="396"/>
    </location>
</feature>
<dbReference type="PROSITE" id="PS51892">
    <property type="entry name" value="SUBTILASE"/>
    <property type="match status" value="1"/>
</dbReference>
<evidence type="ECO:0000313" key="8">
    <source>
        <dbReference type="Proteomes" id="UP001152321"/>
    </source>
</evidence>
<keyword evidence="3 5" id="KW-0378">Hydrolase</keyword>
<organism evidence="7 8">
    <name type="scientific">Bdellovibrio svalbardensis</name>
    <dbReference type="NCBI Taxonomy" id="2972972"/>
    <lineage>
        <taxon>Bacteria</taxon>
        <taxon>Pseudomonadati</taxon>
        <taxon>Bdellovibrionota</taxon>
        <taxon>Bdellovibrionia</taxon>
        <taxon>Bdellovibrionales</taxon>
        <taxon>Pseudobdellovibrionaceae</taxon>
        <taxon>Bdellovibrio</taxon>
    </lineage>
</organism>
<keyword evidence="4 5" id="KW-0720">Serine protease</keyword>
<dbReference type="EMBL" id="JANRMI010000001">
    <property type="protein sequence ID" value="MDG0814983.1"/>
    <property type="molecule type" value="Genomic_DNA"/>
</dbReference>
<sequence>MKYVLWMGPVWPAQGVNMDVQKFLSAVACILVLSACGKKSTESVFAENGALDSSACMGQAVQNKFIVQWEDGKFTVESAKNAEEFKEKFIKPNLENIKQVEYDRIIQMDRFNEVTTSAVNDSWGQQTIKADTLWSQGIYGQNIKVAVVDAYVDVTHPQIAPRIAINYGEIPNNGKDDDGNGYIDDYYGAAFVSNPGSTTTKSPHGTHVAGIIAADSSYGSVYGTAPRAQIIPAQFIANDGGGSLGDAVLALQYAAARGAKIINASWGGAPCVASLRNAFQQLEAKGILIVVAAGNDGRDVDVYPEFPASFNLSNQITVAASSKSDFMTSWSNSGFTAVHVAAPGEQILSTIPNNGTAYMDGTSMATPFVSGIAALLWSAKPNATAAQIKQAILQSVDVTSGHEFKVSTRGRVNVQKALQVLNQLVP</sequence>
<dbReference type="CDD" id="cd07473">
    <property type="entry name" value="Peptidases_S8_Subtilisin_like"/>
    <property type="match status" value="1"/>
</dbReference>
<keyword evidence="2 5" id="KW-0645">Protease</keyword>
<feature type="active site" description="Charge relay system" evidence="5">
    <location>
        <position position="204"/>
    </location>
</feature>
<dbReference type="Proteomes" id="UP001152321">
    <property type="component" value="Unassembled WGS sequence"/>
</dbReference>
<dbReference type="InterPro" id="IPR015500">
    <property type="entry name" value="Peptidase_S8_subtilisin-rel"/>
</dbReference>
<dbReference type="RefSeq" id="WP_277576463.1">
    <property type="nucleotide sequence ID" value="NZ_JANRMI010000001.1"/>
</dbReference>
<dbReference type="InterPro" id="IPR036852">
    <property type="entry name" value="Peptidase_S8/S53_dom_sf"/>
</dbReference>
<comment type="caution">
    <text evidence="7">The sequence shown here is derived from an EMBL/GenBank/DDBJ whole genome shotgun (WGS) entry which is preliminary data.</text>
</comment>
<dbReference type="Gene3D" id="3.40.50.200">
    <property type="entry name" value="Peptidase S8/S53 domain"/>
    <property type="match status" value="1"/>
</dbReference>
<feature type="active site" description="Charge relay system" evidence="5">
    <location>
        <position position="363"/>
    </location>
</feature>
<keyword evidence="8" id="KW-1185">Reference proteome</keyword>
<name>A0ABT6DIQ8_9BACT</name>
<dbReference type="PANTHER" id="PTHR43806:SF11">
    <property type="entry name" value="CEREVISIN-RELATED"/>
    <property type="match status" value="1"/>
</dbReference>
<protein>
    <submittedName>
        <fullName evidence="7">S8 family serine peptidase</fullName>
    </submittedName>
</protein>
<dbReference type="PRINTS" id="PR00723">
    <property type="entry name" value="SUBTILISIN"/>
</dbReference>
<gene>
    <name evidence="7" type="ORF">NWE73_01320</name>
</gene>
<evidence type="ECO:0000256" key="2">
    <source>
        <dbReference type="ARBA" id="ARBA00022670"/>
    </source>
</evidence>
<dbReference type="InterPro" id="IPR034204">
    <property type="entry name" value="PfSUB1-like_cat_dom"/>
</dbReference>
<evidence type="ECO:0000256" key="5">
    <source>
        <dbReference type="PROSITE-ProRule" id="PRU01240"/>
    </source>
</evidence>
<dbReference type="SUPFAM" id="SSF52743">
    <property type="entry name" value="Subtilisin-like"/>
    <property type="match status" value="1"/>
</dbReference>
<evidence type="ECO:0000259" key="6">
    <source>
        <dbReference type="Pfam" id="PF00082"/>
    </source>
</evidence>
<dbReference type="PANTHER" id="PTHR43806">
    <property type="entry name" value="PEPTIDASE S8"/>
    <property type="match status" value="1"/>
</dbReference>
<comment type="similarity">
    <text evidence="1 5">Belongs to the peptidase S8 family.</text>
</comment>
<proteinExistence type="inferred from homology"/>
<evidence type="ECO:0000313" key="7">
    <source>
        <dbReference type="EMBL" id="MDG0814983.1"/>
    </source>
</evidence>
<feature type="active site" description="Charge relay system" evidence="5">
    <location>
        <position position="149"/>
    </location>
</feature>
<evidence type="ECO:0000256" key="4">
    <source>
        <dbReference type="ARBA" id="ARBA00022825"/>
    </source>
</evidence>
<dbReference type="PROSITE" id="PS00137">
    <property type="entry name" value="SUBTILASE_HIS"/>
    <property type="match status" value="1"/>
</dbReference>
<dbReference type="InterPro" id="IPR023828">
    <property type="entry name" value="Peptidase_S8_Ser-AS"/>
</dbReference>
<dbReference type="PROSITE" id="PS00138">
    <property type="entry name" value="SUBTILASE_SER"/>
    <property type="match status" value="1"/>
</dbReference>
<dbReference type="Pfam" id="PF00082">
    <property type="entry name" value="Peptidase_S8"/>
    <property type="match status" value="1"/>
</dbReference>
<dbReference type="InterPro" id="IPR000209">
    <property type="entry name" value="Peptidase_S8/S53_dom"/>
</dbReference>